<accession>A0A0L7LFL5</accession>
<evidence type="ECO:0000313" key="6">
    <source>
        <dbReference type="Proteomes" id="UP000037510"/>
    </source>
</evidence>
<evidence type="ECO:0000259" key="4">
    <source>
        <dbReference type="Pfam" id="PF04500"/>
    </source>
</evidence>
<organism evidence="5 6">
    <name type="scientific">Operophtera brumata</name>
    <name type="common">Winter moth</name>
    <name type="synonym">Phalaena brumata</name>
    <dbReference type="NCBI Taxonomy" id="104452"/>
    <lineage>
        <taxon>Eukaryota</taxon>
        <taxon>Metazoa</taxon>
        <taxon>Ecdysozoa</taxon>
        <taxon>Arthropoda</taxon>
        <taxon>Hexapoda</taxon>
        <taxon>Insecta</taxon>
        <taxon>Pterygota</taxon>
        <taxon>Neoptera</taxon>
        <taxon>Endopterygota</taxon>
        <taxon>Lepidoptera</taxon>
        <taxon>Glossata</taxon>
        <taxon>Ditrysia</taxon>
        <taxon>Geometroidea</taxon>
        <taxon>Geometridae</taxon>
        <taxon>Larentiinae</taxon>
        <taxon>Operophtera</taxon>
    </lineage>
</organism>
<evidence type="ECO:0000313" key="5">
    <source>
        <dbReference type="EMBL" id="KOB74170.1"/>
    </source>
</evidence>
<dbReference type="GO" id="GO:0008270">
    <property type="term" value="F:zinc ion binding"/>
    <property type="evidence" value="ECO:0007669"/>
    <property type="project" value="UniProtKB-KW"/>
</dbReference>
<protein>
    <submittedName>
        <fullName evidence="5">Multifunctional protein ADE2</fullName>
    </submittedName>
</protein>
<gene>
    <name evidence="5" type="ORF">OBRU01_09537</name>
</gene>
<sequence length="124" mass="14607">MLCLKFTSPPYFYKNEKGKDILLINDIKYRVNYGSKSVAGSKVRWRCSTHERFRCRARVHTIDNDIVKIHNVSTWKDPVKRPRLYVLRAVGIRNEDQMGVLYTQPQAVPCARAYLREPNHQDQK</sequence>
<proteinExistence type="predicted"/>
<evidence type="ECO:0000256" key="3">
    <source>
        <dbReference type="ARBA" id="ARBA00022833"/>
    </source>
</evidence>
<keyword evidence="6" id="KW-1185">Reference proteome</keyword>
<dbReference type="Gene3D" id="2.20.25.240">
    <property type="match status" value="1"/>
</dbReference>
<feature type="domain" description="FLYWCH-type" evidence="4">
    <location>
        <begin position="12"/>
        <end position="71"/>
    </location>
</feature>
<keyword evidence="3" id="KW-0862">Zinc</keyword>
<dbReference type="Proteomes" id="UP000037510">
    <property type="component" value="Unassembled WGS sequence"/>
</dbReference>
<dbReference type="Pfam" id="PF04500">
    <property type="entry name" value="FLYWCH"/>
    <property type="match status" value="1"/>
</dbReference>
<dbReference type="AlphaFoldDB" id="A0A0L7LFL5"/>
<dbReference type="EMBL" id="JTDY01001332">
    <property type="protein sequence ID" value="KOB74170.1"/>
    <property type="molecule type" value="Genomic_DNA"/>
</dbReference>
<evidence type="ECO:0000256" key="2">
    <source>
        <dbReference type="ARBA" id="ARBA00022771"/>
    </source>
</evidence>
<keyword evidence="2" id="KW-0863">Zinc-finger</keyword>
<keyword evidence="1" id="KW-0479">Metal-binding</keyword>
<dbReference type="InterPro" id="IPR007588">
    <property type="entry name" value="Znf_FLYWCH"/>
</dbReference>
<reference evidence="5 6" key="1">
    <citation type="journal article" date="2015" name="Genome Biol. Evol.">
        <title>The genome of winter moth (Operophtera brumata) provides a genomic perspective on sexual dimorphism and phenology.</title>
        <authorList>
            <person name="Derks M.F."/>
            <person name="Smit S."/>
            <person name="Salis L."/>
            <person name="Schijlen E."/>
            <person name="Bossers A."/>
            <person name="Mateman C."/>
            <person name="Pijl A.S."/>
            <person name="de Ridder D."/>
            <person name="Groenen M.A."/>
            <person name="Visser M.E."/>
            <person name="Megens H.J."/>
        </authorList>
    </citation>
    <scope>NUCLEOTIDE SEQUENCE [LARGE SCALE GENOMIC DNA]</scope>
    <source>
        <strain evidence="5">WM2013NL</strain>
        <tissue evidence="5">Head and thorax</tissue>
    </source>
</reference>
<name>A0A0L7LFL5_OPEBR</name>
<evidence type="ECO:0000256" key="1">
    <source>
        <dbReference type="ARBA" id="ARBA00022723"/>
    </source>
</evidence>
<comment type="caution">
    <text evidence="5">The sequence shown here is derived from an EMBL/GenBank/DDBJ whole genome shotgun (WGS) entry which is preliminary data.</text>
</comment>